<evidence type="ECO:0000313" key="1">
    <source>
        <dbReference type="EMBL" id="AUN95393.1"/>
    </source>
</evidence>
<organism evidence="1 2">
    <name type="scientific">Pseudazoarcus pumilus</name>
    <dbReference type="NCBI Taxonomy" id="2067960"/>
    <lineage>
        <taxon>Bacteria</taxon>
        <taxon>Pseudomonadati</taxon>
        <taxon>Pseudomonadota</taxon>
        <taxon>Betaproteobacteria</taxon>
        <taxon>Rhodocyclales</taxon>
        <taxon>Zoogloeaceae</taxon>
        <taxon>Pseudazoarcus</taxon>
    </lineage>
</organism>
<keyword evidence="2" id="KW-1185">Reference proteome</keyword>
<accession>A0A2I6S803</accession>
<proteinExistence type="predicted"/>
<dbReference type="OrthoDB" id="88276at2"/>
<name>A0A2I6S803_9RHOO</name>
<evidence type="ECO:0008006" key="3">
    <source>
        <dbReference type="Google" id="ProtNLM"/>
    </source>
</evidence>
<sequence length="150" mass="17524">MFLGELIIRDGQRSGEWVLHAPFVWQTDDERIVVPEGFRTDLASIPRLFQGLIPVNGRHRRAAVLHDYLYVVQDRSRSAADRLFLTAMESVGVRWSQRWVMYAAVRVGGWLPWLRSDRELRTDPRHWLARHGIEREELRTPPAEIDAIDV</sequence>
<gene>
    <name evidence="1" type="ORF">C0099_10925</name>
</gene>
<dbReference type="AlphaFoldDB" id="A0A2I6S803"/>
<dbReference type="InterPro" id="IPR010767">
    <property type="entry name" value="Phage_CGC-2007_Cje0229"/>
</dbReference>
<dbReference type="RefSeq" id="WP_102247442.1">
    <property type="nucleotide sequence ID" value="NZ_CP025682.1"/>
</dbReference>
<dbReference type="Pfam" id="PF07087">
    <property type="entry name" value="DUF1353"/>
    <property type="match status" value="1"/>
</dbReference>
<dbReference type="Proteomes" id="UP000242205">
    <property type="component" value="Chromosome"/>
</dbReference>
<evidence type="ECO:0000313" key="2">
    <source>
        <dbReference type="Proteomes" id="UP000242205"/>
    </source>
</evidence>
<reference evidence="1 2" key="1">
    <citation type="submission" date="2018-01" db="EMBL/GenBank/DDBJ databases">
        <authorList>
            <person name="Fu G.-Y."/>
        </authorList>
    </citation>
    <scope>NUCLEOTIDE SEQUENCE [LARGE SCALE GENOMIC DNA]</scope>
    <source>
        <strain evidence="1 2">SY39</strain>
    </source>
</reference>
<dbReference type="EMBL" id="CP025682">
    <property type="protein sequence ID" value="AUN95393.1"/>
    <property type="molecule type" value="Genomic_DNA"/>
</dbReference>
<protein>
    <recommendedName>
        <fullName evidence="3">DUF1353 domain-containing protein</fullName>
    </recommendedName>
</protein>
<dbReference type="KEGG" id="atw:C0099_10925"/>